<comment type="caution">
    <text evidence="1">The sequence shown here is derived from an EMBL/GenBank/DDBJ whole genome shotgun (WGS) entry which is preliminary data.</text>
</comment>
<proteinExistence type="predicted"/>
<name>A0ACC3YST4_COLTU</name>
<dbReference type="Proteomes" id="UP000805649">
    <property type="component" value="Unassembled WGS sequence"/>
</dbReference>
<sequence length="292" mass="30724">MPHSSATRRSRLLLPLLMLLLISLRTARADDECRDHQWGRLANAGPMAVPEVGDIVCRSNGTSRAVVGYYSCKEMADFYLISVERFFMLNPLLKEDCSNIEPNKPYCVAGFKQPPLATDGKCGPLNGNATCSGTEKQCCNAETWTCGDTEADCAPGNCHSGACEGGNIWSLDGRCGWRHRGLGCAGRWGDCCNLEGLCGTGDEFCGVGNCDMGNCTKPDEPLLPIELPWPSGNTPDGTCGGESGYTCNVVWGNCCGAAGRCGSSAEFCGAGCQSKFGQCGTGTSSTASPTST</sequence>
<accession>A0ACC3YST4</accession>
<keyword evidence="2" id="KW-1185">Reference proteome</keyword>
<evidence type="ECO:0000313" key="2">
    <source>
        <dbReference type="Proteomes" id="UP000805649"/>
    </source>
</evidence>
<gene>
    <name evidence="1" type="ORF">CTRU02_209488</name>
</gene>
<protein>
    <submittedName>
        <fullName evidence="1">Uncharacterized protein</fullName>
    </submittedName>
</protein>
<dbReference type="EMBL" id="VUJX02000006">
    <property type="protein sequence ID" value="KAL0934897.1"/>
    <property type="molecule type" value="Genomic_DNA"/>
</dbReference>
<organism evidence="1 2">
    <name type="scientific">Colletotrichum truncatum</name>
    <name type="common">Anthracnose fungus</name>
    <name type="synonym">Colletotrichum capsici</name>
    <dbReference type="NCBI Taxonomy" id="5467"/>
    <lineage>
        <taxon>Eukaryota</taxon>
        <taxon>Fungi</taxon>
        <taxon>Dikarya</taxon>
        <taxon>Ascomycota</taxon>
        <taxon>Pezizomycotina</taxon>
        <taxon>Sordariomycetes</taxon>
        <taxon>Hypocreomycetidae</taxon>
        <taxon>Glomerellales</taxon>
        <taxon>Glomerellaceae</taxon>
        <taxon>Colletotrichum</taxon>
        <taxon>Colletotrichum truncatum species complex</taxon>
    </lineage>
</organism>
<reference evidence="1 2" key="1">
    <citation type="journal article" date="2020" name="Phytopathology">
        <title>Genome Sequence Resources of Colletotrichum truncatum, C. plurivorum, C. musicola, and C. sojae: Four Species Pathogenic to Soybean (Glycine max).</title>
        <authorList>
            <person name="Rogerio F."/>
            <person name="Boufleur T.R."/>
            <person name="Ciampi-Guillardi M."/>
            <person name="Sukno S.A."/>
            <person name="Thon M.R."/>
            <person name="Massola Junior N.S."/>
            <person name="Baroncelli R."/>
        </authorList>
    </citation>
    <scope>NUCLEOTIDE SEQUENCE [LARGE SCALE GENOMIC DNA]</scope>
    <source>
        <strain evidence="1 2">CMES1059</strain>
    </source>
</reference>
<evidence type="ECO:0000313" key="1">
    <source>
        <dbReference type="EMBL" id="KAL0934897.1"/>
    </source>
</evidence>